<evidence type="ECO:0000313" key="8">
    <source>
        <dbReference type="Proteomes" id="UP001589890"/>
    </source>
</evidence>
<dbReference type="EMBL" id="JBHLTC010000012">
    <property type="protein sequence ID" value="MFC0624532.1"/>
    <property type="molecule type" value="Genomic_DNA"/>
</dbReference>
<dbReference type="PANTHER" id="PTHR42812">
    <property type="entry name" value="BETA-XYLOSIDASE"/>
    <property type="match status" value="1"/>
</dbReference>
<gene>
    <name evidence="7" type="ORF">ACFFGN_10705</name>
</gene>
<keyword evidence="2 6" id="KW-0732">Signal</keyword>
<comment type="similarity">
    <text evidence="1 5">Belongs to the glycosyl hydrolase 43 family.</text>
</comment>
<dbReference type="SUPFAM" id="SSF69318">
    <property type="entry name" value="Integrin alpha N-terminal domain"/>
    <property type="match status" value="1"/>
</dbReference>
<dbReference type="Proteomes" id="UP001589890">
    <property type="component" value="Unassembled WGS sequence"/>
</dbReference>
<proteinExistence type="inferred from homology"/>
<evidence type="ECO:0000256" key="1">
    <source>
        <dbReference type="ARBA" id="ARBA00009865"/>
    </source>
</evidence>
<reference evidence="7 8" key="1">
    <citation type="submission" date="2024-09" db="EMBL/GenBank/DDBJ databases">
        <authorList>
            <person name="Sun Q."/>
            <person name="Mori K."/>
        </authorList>
    </citation>
    <scope>NUCLEOTIDE SEQUENCE [LARGE SCALE GENOMIC DNA]</scope>
    <source>
        <strain evidence="7 8">CGMCC 1.15906</strain>
    </source>
</reference>
<dbReference type="InterPro" id="IPR013517">
    <property type="entry name" value="FG-GAP"/>
</dbReference>
<dbReference type="PANTHER" id="PTHR42812:SF5">
    <property type="entry name" value="ENDO-ARABINASE"/>
    <property type="match status" value="1"/>
</dbReference>
<dbReference type="InterPro" id="IPR006710">
    <property type="entry name" value="Glyco_hydro_43"/>
</dbReference>
<evidence type="ECO:0000256" key="5">
    <source>
        <dbReference type="RuleBase" id="RU361187"/>
    </source>
</evidence>
<name>A0ABV6QLN5_9ACTN</name>
<feature type="signal peptide" evidence="6">
    <location>
        <begin position="1"/>
        <end position="23"/>
    </location>
</feature>
<dbReference type="InterPro" id="IPR028994">
    <property type="entry name" value="Integrin_alpha_N"/>
</dbReference>
<evidence type="ECO:0000256" key="2">
    <source>
        <dbReference type="ARBA" id="ARBA00022729"/>
    </source>
</evidence>
<dbReference type="CDD" id="cd08999">
    <property type="entry name" value="GH43_ABN-like"/>
    <property type="match status" value="1"/>
</dbReference>
<organism evidence="7 8">
    <name type="scientific">Kribbella deserti</name>
    <dbReference type="NCBI Taxonomy" id="1926257"/>
    <lineage>
        <taxon>Bacteria</taxon>
        <taxon>Bacillati</taxon>
        <taxon>Actinomycetota</taxon>
        <taxon>Actinomycetes</taxon>
        <taxon>Propionibacteriales</taxon>
        <taxon>Kribbellaceae</taxon>
        <taxon>Kribbella</taxon>
    </lineage>
</organism>
<keyword evidence="8" id="KW-1185">Reference proteome</keyword>
<evidence type="ECO:0000256" key="6">
    <source>
        <dbReference type="SAM" id="SignalP"/>
    </source>
</evidence>
<evidence type="ECO:0000256" key="3">
    <source>
        <dbReference type="ARBA" id="ARBA00022801"/>
    </source>
</evidence>
<evidence type="ECO:0000256" key="4">
    <source>
        <dbReference type="ARBA" id="ARBA00023295"/>
    </source>
</evidence>
<feature type="chain" id="PRO_5046633823" evidence="6">
    <location>
        <begin position="24"/>
        <end position="579"/>
    </location>
</feature>
<dbReference type="Pfam" id="PF04616">
    <property type="entry name" value="Glyco_hydro_43"/>
    <property type="match status" value="1"/>
</dbReference>
<dbReference type="RefSeq" id="WP_380046010.1">
    <property type="nucleotide sequence ID" value="NZ_JBHLTC010000012.1"/>
</dbReference>
<dbReference type="InterPro" id="IPR051795">
    <property type="entry name" value="Glycosyl_Hydrlase_43"/>
</dbReference>
<dbReference type="SUPFAM" id="SSF75005">
    <property type="entry name" value="Arabinanase/levansucrase/invertase"/>
    <property type="match status" value="1"/>
</dbReference>
<dbReference type="Pfam" id="PF13517">
    <property type="entry name" value="FG-GAP_3"/>
    <property type="match status" value="2"/>
</dbReference>
<sequence>MKRAGLVLAVLFALLTTPTAAVAAPGGAPEVPKTLIGQDFPDPDIVRVGSTWYAYATNNSGHLPVASAPTIDGPWSIRGDAMPGGPAADWARAGRTWAPDVTANPDGSFTLTYTAWHASSGRQCIGMAFARSPLGPFIPYGSGPFICPLSDGGAIDANTFFAADGTRYLTWKNDGNAINVPTTLYVRQAVDNGARLIGDRIAMISAPAGQVIEAPDLVQRDGRFYLFYSGGDYSGCGYYTSYATAWSLTGPWARAPQALMTTANSGVCGPGGADIVTAADGLTGGDKLVLHAYSGSARHVFSVDLSWVNGVPVIGGSRMASMDGNGRAEVASISADGVIRAWHNYLGFETMPYGASAVIAQGFTDPTRTRFADLDDDGKSEIIAIQANGELRAWHNDAGMAEMPYGDSVVIGSGFTEPGGIQFADLDDDGRAELILIQADGQVRAWHNDGAFSSMPYGDSRVIANGFTADRTFFPDLDGDGRAEIASTQADGQIRAWHNDAGFATTPYGDSRIVAQGFTDPARTRFADFDEDGRDEIVAIQANGELRAWHNDAGFATMPYGASRIVGTGFTDPSRAVFI</sequence>
<dbReference type="InterPro" id="IPR023296">
    <property type="entry name" value="Glyco_hydro_beta-prop_sf"/>
</dbReference>
<protein>
    <submittedName>
        <fullName evidence="7">Family 43 glycosylhydrolase</fullName>
    </submittedName>
</protein>
<keyword evidence="3 5" id="KW-0378">Hydrolase</keyword>
<comment type="caution">
    <text evidence="7">The sequence shown here is derived from an EMBL/GenBank/DDBJ whole genome shotgun (WGS) entry which is preliminary data.</text>
</comment>
<dbReference type="Gene3D" id="2.115.10.20">
    <property type="entry name" value="Glycosyl hydrolase domain, family 43"/>
    <property type="match status" value="1"/>
</dbReference>
<keyword evidence="4 5" id="KW-0326">Glycosidase</keyword>
<accession>A0ABV6QLN5</accession>
<evidence type="ECO:0000313" key="7">
    <source>
        <dbReference type="EMBL" id="MFC0624532.1"/>
    </source>
</evidence>